<dbReference type="KEGG" id="esx:ESOMN_v1c05440"/>
<dbReference type="PANTHER" id="PTHR36838:SF3">
    <property type="entry name" value="TRANSPORTER AUXIN EFFLUX CARRIER EC FAMILY"/>
    <property type="match status" value="1"/>
</dbReference>
<sequence length="399" mass="43342">MSNVLILSEATDAIKTALSSLIFWGSIIAACFVIFLGFIIQRKKIANDGWEKPLVKVLLMIGLPALILKSFMVDLSKDNALEMFMIMLVGLLFFFALAVFSKYFYIKNSRSIQDTLSMCVAFGSTVYFGVPIALSITPESLTKTVEASANMFNVGFWIFMCSWALFVIKRPLPGTSLDGKNLKGKENDLVNIEHRSNKIKWLDIKGVILTPIIISLIVGIVLWILQLIPGIDVIHVTDGGWNTIKPGYYSITRIDALIPGVDKILIVLSALPTPLAWLAVGALIGKSDINAAIKNKTVWYTFALKNVFAGLFGIAVVSAIAAIGNATGSFEISKYAFVMIVLSAASPIATTIVSYSIMYNKEPVLASEATTLSTVGSVVSMPLWTIIALFVGFSSPIFA</sequence>
<dbReference type="InterPro" id="IPR004776">
    <property type="entry name" value="Mem_transp_PIN-like"/>
</dbReference>
<gene>
    <name evidence="8" type="ORF">ESOMN_v1c05440</name>
</gene>
<keyword evidence="6 7" id="KW-0472">Membrane</keyword>
<feature type="transmembrane region" description="Helical" evidence="7">
    <location>
        <begin position="264"/>
        <end position="285"/>
    </location>
</feature>
<evidence type="ECO:0000256" key="1">
    <source>
        <dbReference type="ARBA" id="ARBA00004141"/>
    </source>
</evidence>
<keyword evidence="5 7" id="KW-1133">Transmembrane helix</keyword>
<dbReference type="RefSeq" id="WP_024863446.1">
    <property type="nucleotide sequence ID" value="NZ_CP024965.1"/>
</dbReference>
<evidence type="ECO:0000256" key="6">
    <source>
        <dbReference type="ARBA" id="ARBA00023136"/>
    </source>
</evidence>
<feature type="transmembrane region" description="Helical" evidence="7">
    <location>
        <begin position="21"/>
        <end position="41"/>
    </location>
</feature>
<protein>
    <submittedName>
        <fullName evidence="8">Malate permease</fullName>
    </submittedName>
</protein>
<evidence type="ECO:0000256" key="4">
    <source>
        <dbReference type="ARBA" id="ARBA00022692"/>
    </source>
</evidence>
<dbReference type="PANTHER" id="PTHR36838">
    <property type="entry name" value="AUXIN EFFLUX CARRIER FAMILY PROTEIN"/>
    <property type="match status" value="1"/>
</dbReference>
<keyword evidence="3" id="KW-1003">Cell membrane</keyword>
<feature type="transmembrane region" description="Helical" evidence="7">
    <location>
        <begin position="53"/>
        <end position="72"/>
    </location>
</feature>
<evidence type="ECO:0000256" key="7">
    <source>
        <dbReference type="SAM" id="Phobius"/>
    </source>
</evidence>
<organism evidence="8 9">
    <name type="scientific">Williamsoniiplasma somnilux</name>
    <dbReference type="NCBI Taxonomy" id="215578"/>
    <lineage>
        <taxon>Bacteria</taxon>
        <taxon>Bacillati</taxon>
        <taxon>Mycoplasmatota</taxon>
        <taxon>Mollicutes</taxon>
        <taxon>Entomoplasmatales</taxon>
        <taxon>Williamsoniiplasma</taxon>
    </lineage>
</organism>
<keyword evidence="2" id="KW-0813">Transport</keyword>
<feature type="transmembrane region" description="Helical" evidence="7">
    <location>
        <begin position="84"/>
        <end position="104"/>
    </location>
</feature>
<evidence type="ECO:0000256" key="2">
    <source>
        <dbReference type="ARBA" id="ARBA00022448"/>
    </source>
</evidence>
<evidence type="ECO:0000256" key="5">
    <source>
        <dbReference type="ARBA" id="ARBA00022989"/>
    </source>
</evidence>
<dbReference type="AlphaFoldDB" id="A0A2K8NZE6"/>
<feature type="transmembrane region" description="Helical" evidence="7">
    <location>
        <begin position="149"/>
        <end position="168"/>
    </location>
</feature>
<evidence type="ECO:0000313" key="8">
    <source>
        <dbReference type="EMBL" id="ATZ18926.1"/>
    </source>
</evidence>
<dbReference type="GO" id="GO:0016020">
    <property type="term" value="C:membrane"/>
    <property type="evidence" value="ECO:0007669"/>
    <property type="project" value="UniProtKB-SubCell"/>
</dbReference>
<reference evidence="8 9" key="1">
    <citation type="submission" date="2017-11" db="EMBL/GenBank/DDBJ databases">
        <title>Genome sequence of Entomoplasma somnilux PYAN-1 (ATCC 49194).</title>
        <authorList>
            <person name="Lo W.-S."/>
            <person name="Gasparich G.E."/>
            <person name="Kuo C.-H."/>
        </authorList>
    </citation>
    <scope>NUCLEOTIDE SEQUENCE [LARGE SCALE GENOMIC DNA]</scope>
    <source>
        <strain evidence="8 9">PYAN-1</strain>
    </source>
</reference>
<dbReference type="Proteomes" id="UP000232230">
    <property type="component" value="Chromosome"/>
</dbReference>
<evidence type="ECO:0000313" key="9">
    <source>
        <dbReference type="Proteomes" id="UP000232230"/>
    </source>
</evidence>
<feature type="transmembrane region" description="Helical" evidence="7">
    <location>
        <begin position="116"/>
        <end position="137"/>
    </location>
</feature>
<evidence type="ECO:0000256" key="3">
    <source>
        <dbReference type="ARBA" id="ARBA00022475"/>
    </source>
</evidence>
<comment type="subcellular location">
    <subcellularLocation>
        <location evidence="1">Membrane</location>
        <topology evidence="1">Multi-pass membrane protein</topology>
    </subcellularLocation>
</comment>
<dbReference type="EMBL" id="CP024965">
    <property type="protein sequence ID" value="ATZ18926.1"/>
    <property type="molecule type" value="Genomic_DNA"/>
</dbReference>
<proteinExistence type="predicted"/>
<name>A0A2K8NZE6_9MOLU</name>
<dbReference type="GO" id="GO:0055085">
    <property type="term" value="P:transmembrane transport"/>
    <property type="evidence" value="ECO:0007669"/>
    <property type="project" value="InterPro"/>
</dbReference>
<feature type="transmembrane region" description="Helical" evidence="7">
    <location>
        <begin position="369"/>
        <end position="393"/>
    </location>
</feature>
<accession>A0A2K8NZE6</accession>
<feature type="transmembrane region" description="Helical" evidence="7">
    <location>
        <begin position="335"/>
        <end position="357"/>
    </location>
</feature>
<dbReference type="Pfam" id="PF03547">
    <property type="entry name" value="Mem_trans"/>
    <property type="match status" value="1"/>
</dbReference>
<keyword evidence="4 7" id="KW-0812">Transmembrane</keyword>
<feature type="transmembrane region" description="Helical" evidence="7">
    <location>
        <begin position="207"/>
        <end position="228"/>
    </location>
</feature>
<feature type="transmembrane region" description="Helical" evidence="7">
    <location>
        <begin position="297"/>
        <end position="323"/>
    </location>
</feature>
<keyword evidence="9" id="KW-1185">Reference proteome</keyword>